<organism evidence="1">
    <name type="scientific">Anopheles braziliensis</name>
    <dbReference type="NCBI Taxonomy" id="58242"/>
    <lineage>
        <taxon>Eukaryota</taxon>
        <taxon>Metazoa</taxon>
        <taxon>Ecdysozoa</taxon>
        <taxon>Arthropoda</taxon>
        <taxon>Hexapoda</taxon>
        <taxon>Insecta</taxon>
        <taxon>Pterygota</taxon>
        <taxon>Neoptera</taxon>
        <taxon>Endopterygota</taxon>
        <taxon>Diptera</taxon>
        <taxon>Nematocera</taxon>
        <taxon>Culicoidea</taxon>
        <taxon>Culicidae</taxon>
        <taxon>Anophelinae</taxon>
        <taxon>Anopheles</taxon>
    </lineage>
</organism>
<protein>
    <submittedName>
        <fullName evidence="1">Putative secreted peptide</fullName>
    </submittedName>
</protein>
<sequence>MKLTFAKQFTASLVALRAQAFVRAREVDAFGVLSARVRFGALVDVRALTVGRLLQAGRTGAPVTAGHVGADRTTVTARITGALVNVCSCVVDEMIARLRVCVVLLLS</sequence>
<dbReference type="AlphaFoldDB" id="A0A2M3ZSG9"/>
<proteinExistence type="predicted"/>
<reference evidence="1" key="1">
    <citation type="submission" date="2018-01" db="EMBL/GenBank/DDBJ databases">
        <title>An insight into the sialome of Amazonian anophelines.</title>
        <authorList>
            <person name="Ribeiro J.M."/>
            <person name="Scarpassa V."/>
            <person name="Calvo E."/>
        </authorList>
    </citation>
    <scope>NUCLEOTIDE SEQUENCE</scope>
    <source>
        <tissue evidence="1">Salivary glands</tissue>
    </source>
</reference>
<dbReference type="EMBL" id="GGFM01010763">
    <property type="protein sequence ID" value="MBW31514.1"/>
    <property type="molecule type" value="Transcribed_RNA"/>
</dbReference>
<name>A0A2M3ZSG9_9DIPT</name>
<evidence type="ECO:0000313" key="1">
    <source>
        <dbReference type="EMBL" id="MBW31514.1"/>
    </source>
</evidence>
<accession>A0A2M3ZSG9</accession>